<dbReference type="AlphaFoldDB" id="A0A7J5BMP6"/>
<evidence type="ECO:0000313" key="3">
    <source>
        <dbReference type="Proteomes" id="UP000467240"/>
    </source>
</evidence>
<feature type="transmembrane region" description="Helical" evidence="1">
    <location>
        <begin position="91"/>
        <end position="111"/>
    </location>
</feature>
<gene>
    <name evidence="2" type="ORF">F8O01_16840</name>
</gene>
<keyword evidence="1" id="KW-0812">Transmembrane</keyword>
<reference evidence="2 3" key="1">
    <citation type="submission" date="2019-09" db="EMBL/GenBank/DDBJ databases">
        <title>Phylogeny of genus Pseudoclavibacter and closely related genus.</title>
        <authorList>
            <person name="Li Y."/>
        </authorList>
    </citation>
    <scope>NUCLEOTIDE SEQUENCE [LARGE SCALE GENOMIC DNA]</scope>
    <source>
        <strain evidence="2 3">DSM 23821</strain>
    </source>
</reference>
<accession>A0A7J5BMP6</accession>
<dbReference type="OrthoDB" id="4273586at2"/>
<evidence type="ECO:0000313" key="2">
    <source>
        <dbReference type="EMBL" id="KAB1652404.1"/>
    </source>
</evidence>
<feature type="transmembrane region" description="Helical" evidence="1">
    <location>
        <begin position="131"/>
        <end position="155"/>
    </location>
</feature>
<keyword evidence="1" id="KW-0472">Membrane</keyword>
<sequence>MDLTEWIISVALILVVVRQIRGRKLTLIGLLWPVPLVAWGAINYLGGVPAYAADWTFVAVDCAAGLALGVGCGLLTDVYIEDGVVKARARWLAAVLWIVGMSSRLAFGLFATNGGAEKIGELSEKLGIHSANTWASGLIAMALVEVVARSAVLFVRWNRLQQTVTASPVPESQETP</sequence>
<keyword evidence="3" id="KW-1185">Reference proteome</keyword>
<feature type="transmembrane region" description="Helical" evidence="1">
    <location>
        <begin position="57"/>
        <end position="79"/>
    </location>
</feature>
<name>A0A7J5BMP6_9MICO</name>
<protein>
    <submittedName>
        <fullName evidence="2">DUF1453 domain-containing protein</fullName>
    </submittedName>
</protein>
<proteinExistence type="predicted"/>
<dbReference type="EMBL" id="WBJZ01000031">
    <property type="protein sequence ID" value="KAB1652404.1"/>
    <property type="molecule type" value="Genomic_DNA"/>
</dbReference>
<keyword evidence="1" id="KW-1133">Transmembrane helix</keyword>
<feature type="transmembrane region" description="Helical" evidence="1">
    <location>
        <begin position="25"/>
        <end position="45"/>
    </location>
</feature>
<dbReference type="RefSeq" id="WP_158042070.1">
    <property type="nucleotide sequence ID" value="NZ_JACCFV010000001.1"/>
</dbReference>
<dbReference type="Proteomes" id="UP000467240">
    <property type="component" value="Unassembled WGS sequence"/>
</dbReference>
<organism evidence="2 3">
    <name type="scientific">Pseudoclavibacter chungangensis</name>
    <dbReference type="NCBI Taxonomy" id="587635"/>
    <lineage>
        <taxon>Bacteria</taxon>
        <taxon>Bacillati</taxon>
        <taxon>Actinomycetota</taxon>
        <taxon>Actinomycetes</taxon>
        <taxon>Micrococcales</taxon>
        <taxon>Microbacteriaceae</taxon>
        <taxon>Pseudoclavibacter</taxon>
    </lineage>
</organism>
<evidence type="ECO:0000256" key="1">
    <source>
        <dbReference type="SAM" id="Phobius"/>
    </source>
</evidence>
<comment type="caution">
    <text evidence="2">The sequence shown here is derived from an EMBL/GenBank/DDBJ whole genome shotgun (WGS) entry which is preliminary data.</text>
</comment>